<reference evidence="1 2" key="1">
    <citation type="submission" date="2021-03" db="EMBL/GenBank/DDBJ databases">
        <title>Genomic Encyclopedia of Type Strains, Phase III (KMG-III): the genomes of soil and plant-associated and newly described type strains.</title>
        <authorList>
            <person name="Whitman W."/>
        </authorList>
    </citation>
    <scope>NUCLEOTIDE SEQUENCE [LARGE SCALE GENOMIC DNA]</scope>
    <source>
        <strain evidence="1 2">IMMIB AFH-6</strain>
    </source>
</reference>
<organism evidence="1 2">
    <name type="scientific">Azospirillum rugosum</name>
    <dbReference type="NCBI Taxonomy" id="416170"/>
    <lineage>
        <taxon>Bacteria</taxon>
        <taxon>Pseudomonadati</taxon>
        <taxon>Pseudomonadota</taxon>
        <taxon>Alphaproteobacteria</taxon>
        <taxon>Rhodospirillales</taxon>
        <taxon>Azospirillaceae</taxon>
        <taxon>Azospirillum</taxon>
    </lineage>
</organism>
<dbReference type="EMBL" id="JAGINP010000004">
    <property type="protein sequence ID" value="MBP2291648.1"/>
    <property type="molecule type" value="Genomic_DNA"/>
</dbReference>
<sequence>MLNIAAIRRAIEDVEIAASTTAADRFDGSPPLRGTLARLYGVYAQRVLELHGISVDLEELCTQCCRQCPDGRCVRDEAAG</sequence>
<evidence type="ECO:0000313" key="1">
    <source>
        <dbReference type="EMBL" id="MBP2291648.1"/>
    </source>
</evidence>
<dbReference type="Proteomes" id="UP000781958">
    <property type="component" value="Unassembled WGS sequence"/>
</dbReference>
<name>A0ABS4SGF1_9PROT</name>
<comment type="caution">
    <text evidence="1">The sequence shown here is derived from an EMBL/GenBank/DDBJ whole genome shotgun (WGS) entry which is preliminary data.</text>
</comment>
<gene>
    <name evidence="1" type="ORF">J2851_001397</name>
</gene>
<evidence type="ECO:0000313" key="2">
    <source>
        <dbReference type="Proteomes" id="UP000781958"/>
    </source>
</evidence>
<keyword evidence="2" id="KW-1185">Reference proteome</keyword>
<protein>
    <submittedName>
        <fullName evidence="1">Uncharacterized protein</fullName>
    </submittedName>
</protein>
<dbReference type="RefSeq" id="WP_209765204.1">
    <property type="nucleotide sequence ID" value="NZ_JAGINP010000004.1"/>
</dbReference>
<accession>A0ABS4SGF1</accession>
<proteinExistence type="predicted"/>